<sequence>MFKKWWELNKKPIIDATLDLLRLIVLAIIPYLIDRVAGLDLPAEVLVAITVSLKWLDKYLHKYGTANEVEELVKGITRF</sequence>
<comment type="caution">
    <text evidence="1">The sequence shown here is derived from an EMBL/GenBank/DDBJ whole genome shotgun (WGS) entry which is preliminary data.</text>
</comment>
<name>A0A101HI04_9BACT</name>
<organism evidence="1 2">
    <name type="scientific">candidate division WS6 bacterium 34_10</name>
    <dbReference type="NCBI Taxonomy" id="1641389"/>
    <lineage>
        <taxon>Bacteria</taxon>
        <taxon>Candidatus Dojkabacteria</taxon>
    </lineage>
</organism>
<dbReference type="EMBL" id="LGGO01000056">
    <property type="protein sequence ID" value="KUK77196.1"/>
    <property type="molecule type" value="Genomic_DNA"/>
</dbReference>
<gene>
    <name evidence="1" type="ORF">XD93_0477</name>
</gene>
<protein>
    <submittedName>
        <fullName evidence="1">Uncharacterized protein</fullName>
    </submittedName>
</protein>
<evidence type="ECO:0000313" key="1">
    <source>
        <dbReference type="EMBL" id="KUK77196.1"/>
    </source>
</evidence>
<evidence type="ECO:0000313" key="2">
    <source>
        <dbReference type="Proteomes" id="UP000053904"/>
    </source>
</evidence>
<proteinExistence type="predicted"/>
<accession>A0A101HI04</accession>
<dbReference type="AlphaFoldDB" id="A0A101HI04"/>
<dbReference type="Proteomes" id="UP000053904">
    <property type="component" value="Unassembled WGS sequence"/>
</dbReference>
<reference evidence="2" key="1">
    <citation type="journal article" date="2015" name="MBio">
        <title>Genome-Resolved Metagenomic Analysis Reveals Roles for Candidate Phyla and Other Microbial Community Members in Biogeochemical Transformations in Oil Reservoirs.</title>
        <authorList>
            <person name="Hu P."/>
            <person name="Tom L."/>
            <person name="Singh A."/>
            <person name="Thomas B.C."/>
            <person name="Baker B.J."/>
            <person name="Piceno Y.M."/>
            <person name="Andersen G.L."/>
            <person name="Banfield J.F."/>
        </authorList>
    </citation>
    <scope>NUCLEOTIDE SEQUENCE [LARGE SCALE GENOMIC DNA]</scope>
</reference>